<feature type="region of interest" description="Disordered" evidence="1">
    <location>
        <begin position="502"/>
        <end position="522"/>
    </location>
</feature>
<reference evidence="2" key="1">
    <citation type="submission" date="2023-02" db="EMBL/GenBank/DDBJ databases">
        <title>Genome of toxic invasive species Heracleum sosnowskyi carries increased number of genes despite the absence of recent whole-genome duplications.</title>
        <authorList>
            <person name="Schelkunov M."/>
            <person name="Shtratnikova V."/>
            <person name="Makarenko M."/>
            <person name="Klepikova A."/>
            <person name="Omelchenko D."/>
            <person name="Novikova G."/>
            <person name="Obukhova E."/>
            <person name="Bogdanov V."/>
            <person name="Penin A."/>
            <person name="Logacheva M."/>
        </authorList>
    </citation>
    <scope>NUCLEOTIDE SEQUENCE</scope>
    <source>
        <strain evidence="2">Hsosn_3</strain>
        <tissue evidence="2">Leaf</tissue>
    </source>
</reference>
<dbReference type="GO" id="GO:0003677">
    <property type="term" value="F:DNA binding"/>
    <property type="evidence" value="ECO:0007669"/>
    <property type="project" value="InterPro"/>
</dbReference>
<evidence type="ECO:0000313" key="2">
    <source>
        <dbReference type="EMBL" id="KAK1365298.1"/>
    </source>
</evidence>
<protein>
    <submittedName>
        <fullName evidence="2">Effector of transcription2</fullName>
    </submittedName>
</protein>
<dbReference type="Pfam" id="PF19239">
    <property type="entry name" value="GIY_YIG_domain"/>
    <property type="match status" value="1"/>
</dbReference>
<dbReference type="PANTHER" id="PTHR35133:SF1">
    <property type="entry name" value="PROTEIN EFFECTOR OF TRANSCRIPTION 2-RELATED"/>
    <property type="match status" value="1"/>
</dbReference>
<feature type="compositionally biased region" description="Basic residues" evidence="1">
    <location>
        <begin position="502"/>
        <end position="516"/>
    </location>
</feature>
<evidence type="ECO:0000256" key="1">
    <source>
        <dbReference type="SAM" id="MobiDB-lite"/>
    </source>
</evidence>
<dbReference type="PANTHER" id="PTHR35133">
    <property type="entry name" value="PROTEIN EFFECTOR OF TRANSCRIPTION 2-RELATED"/>
    <property type="match status" value="1"/>
</dbReference>
<proteinExistence type="predicted"/>
<comment type="caution">
    <text evidence="2">The sequence shown here is derived from an EMBL/GenBank/DDBJ whole genome shotgun (WGS) entry which is preliminary data.</text>
</comment>
<keyword evidence="3" id="KW-1185">Reference proteome</keyword>
<name>A0AAD8MAU8_9APIA</name>
<organism evidence="2 3">
    <name type="scientific">Heracleum sosnowskyi</name>
    <dbReference type="NCBI Taxonomy" id="360622"/>
    <lineage>
        <taxon>Eukaryota</taxon>
        <taxon>Viridiplantae</taxon>
        <taxon>Streptophyta</taxon>
        <taxon>Embryophyta</taxon>
        <taxon>Tracheophyta</taxon>
        <taxon>Spermatophyta</taxon>
        <taxon>Magnoliopsida</taxon>
        <taxon>eudicotyledons</taxon>
        <taxon>Gunneridae</taxon>
        <taxon>Pentapetalae</taxon>
        <taxon>asterids</taxon>
        <taxon>campanulids</taxon>
        <taxon>Apiales</taxon>
        <taxon>Apiaceae</taxon>
        <taxon>Apioideae</taxon>
        <taxon>apioid superclade</taxon>
        <taxon>Tordylieae</taxon>
        <taxon>Tordyliinae</taxon>
        <taxon>Heracleum</taxon>
    </lineage>
</organism>
<reference evidence="2" key="2">
    <citation type="submission" date="2023-05" db="EMBL/GenBank/DDBJ databases">
        <authorList>
            <person name="Schelkunov M.I."/>
        </authorList>
    </citation>
    <scope>NUCLEOTIDE SEQUENCE</scope>
    <source>
        <strain evidence="2">Hsosn_3</strain>
        <tissue evidence="2">Leaf</tissue>
    </source>
</reference>
<dbReference type="GO" id="GO:0006355">
    <property type="term" value="P:regulation of DNA-templated transcription"/>
    <property type="evidence" value="ECO:0007669"/>
    <property type="project" value="InterPro"/>
</dbReference>
<accession>A0AAD8MAU8</accession>
<feature type="region of interest" description="Disordered" evidence="1">
    <location>
        <begin position="341"/>
        <end position="368"/>
    </location>
</feature>
<gene>
    <name evidence="2" type="ORF">POM88_040859</name>
</gene>
<evidence type="ECO:0000313" key="3">
    <source>
        <dbReference type="Proteomes" id="UP001237642"/>
    </source>
</evidence>
<sequence length="522" mass="59936">MQWLEERLQTSKKEEVEMVCVIAWHLWKHRNDIVWKQKSMETFELVKSAENVLNQWRSAQDKSFDNYLGLKREDYTRTKHDSAFSDWKILIGPSDWEDHLLNKDGAEKYRTHNLPNCTSCPGLYELGIAESRPRTGREFGKIKSNYIVPVYVGQANNVRTRLQRYGREGAHLEKGFPYTELNDSQELQLFTEIFSRGYPIVYRWAPMKSKKDAEETEARLLETFDYAWNRGSNGARRPNDIYQKLDRSTSGTVWSHPIIRRLQSFRQKEVGLRIITHEDEPDTYNEQANINILSRIFKFGRSRPILISDRFNVDKDGSNMCAVALGQGYVCTRPPVDGRKRCSEHKGMKVNSSNRMSKMNSQPKGAAKDSFYVSDSRTPKLQQGNCASDEKMSSTCGLVMPDGSLCTREPVRGRKRCEEHKGRRTGKTFFKLVKEEKTHNVETPSLELGTLGDDGETMFYETVKLQSSSSLESCIVSTHEASPKEESFTCGAKTVKGSFCKRKPGKNSKRCWQHHGKSVDNS</sequence>
<dbReference type="EMBL" id="JAUIZM010000009">
    <property type="protein sequence ID" value="KAK1365298.1"/>
    <property type="molecule type" value="Genomic_DNA"/>
</dbReference>
<dbReference type="AlphaFoldDB" id="A0AAD8MAU8"/>
<feature type="compositionally biased region" description="Polar residues" evidence="1">
    <location>
        <begin position="350"/>
        <end position="363"/>
    </location>
</feature>
<dbReference type="InterPro" id="IPR038909">
    <property type="entry name" value="Effector_transcript"/>
</dbReference>
<dbReference type="Proteomes" id="UP001237642">
    <property type="component" value="Unassembled WGS sequence"/>
</dbReference>